<keyword evidence="2" id="KW-1185">Reference proteome</keyword>
<protein>
    <submittedName>
        <fullName evidence="1">Uncharacterized protein</fullName>
    </submittedName>
</protein>
<sequence>MMISWAKSVTVNTQNIEYLELCWNISNGQEQLWPRIPRLRVSNTRLAQAASGCAPSVDVLPISDVKQATIRNLARRVLGGWCQQPSRGSYNNNSVWGIRSRAAINPTDDESRQ</sequence>
<dbReference type="Proteomes" id="UP000053105">
    <property type="component" value="Unassembled WGS sequence"/>
</dbReference>
<reference evidence="1 2" key="1">
    <citation type="submission" date="2015-07" db="EMBL/GenBank/DDBJ databases">
        <title>The genome of Melipona quadrifasciata.</title>
        <authorList>
            <person name="Pan H."/>
            <person name="Kapheim K."/>
        </authorList>
    </citation>
    <scope>NUCLEOTIDE SEQUENCE [LARGE SCALE GENOMIC DNA]</scope>
    <source>
        <strain evidence="1">0111107301</strain>
        <tissue evidence="1">Whole body</tissue>
    </source>
</reference>
<dbReference type="EMBL" id="KQ435871">
    <property type="protein sequence ID" value="KOX70236.1"/>
    <property type="molecule type" value="Genomic_DNA"/>
</dbReference>
<accession>A0A0M8ZUG5</accession>
<gene>
    <name evidence="1" type="ORF">WN51_05514</name>
</gene>
<dbReference type="OrthoDB" id="6354602at2759"/>
<evidence type="ECO:0000313" key="2">
    <source>
        <dbReference type="Proteomes" id="UP000053105"/>
    </source>
</evidence>
<organism evidence="1 2">
    <name type="scientific">Melipona quadrifasciata</name>
    <dbReference type="NCBI Taxonomy" id="166423"/>
    <lineage>
        <taxon>Eukaryota</taxon>
        <taxon>Metazoa</taxon>
        <taxon>Ecdysozoa</taxon>
        <taxon>Arthropoda</taxon>
        <taxon>Hexapoda</taxon>
        <taxon>Insecta</taxon>
        <taxon>Pterygota</taxon>
        <taxon>Neoptera</taxon>
        <taxon>Endopterygota</taxon>
        <taxon>Hymenoptera</taxon>
        <taxon>Apocrita</taxon>
        <taxon>Aculeata</taxon>
        <taxon>Apoidea</taxon>
        <taxon>Anthophila</taxon>
        <taxon>Apidae</taxon>
        <taxon>Melipona</taxon>
    </lineage>
</organism>
<name>A0A0M8ZUG5_9HYME</name>
<dbReference type="AlphaFoldDB" id="A0A0M8ZUG5"/>
<proteinExistence type="predicted"/>
<evidence type="ECO:0000313" key="1">
    <source>
        <dbReference type="EMBL" id="KOX70236.1"/>
    </source>
</evidence>